<dbReference type="SMART" id="SM00741">
    <property type="entry name" value="SapB"/>
    <property type="match status" value="1"/>
</dbReference>
<accession>A0A8C2Q919</accession>
<dbReference type="InterPro" id="IPR008139">
    <property type="entry name" value="SaposinB_dom"/>
</dbReference>
<keyword evidence="1" id="KW-1015">Disulfide bond</keyword>
<dbReference type="Pfam" id="PF03489">
    <property type="entry name" value="SapB_2"/>
    <property type="match status" value="1"/>
</dbReference>
<dbReference type="SUPFAM" id="SSF47862">
    <property type="entry name" value="Saposin"/>
    <property type="match status" value="1"/>
</dbReference>
<dbReference type="PROSITE" id="PS50015">
    <property type="entry name" value="SAP_B"/>
    <property type="match status" value="1"/>
</dbReference>
<protein>
    <recommendedName>
        <fullName evidence="2">Saposin B-type domain-containing protein</fullName>
    </recommendedName>
</protein>
<dbReference type="InterPro" id="IPR011001">
    <property type="entry name" value="Saposin-like"/>
</dbReference>
<evidence type="ECO:0000313" key="4">
    <source>
        <dbReference type="Proteomes" id="UP000694701"/>
    </source>
</evidence>
<dbReference type="Ensembl" id="ENSCCRT00020124974.1">
    <property type="protein sequence ID" value="ENSCCRP00020114558.1"/>
    <property type="gene ID" value="ENSCCRG00020051816.1"/>
</dbReference>
<dbReference type="GO" id="GO:0042742">
    <property type="term" value="P:defense response to bacterium"/>
    <property type="evidence" value="ECO:0007669"/>
    <property type="project" value="InterPro"/>
</dbReference>
<dbReference type="Pfam" id="PF05184">
    <property type="entry name" value="SapB_1"/>
    <property type="match status" value="1"/>
</dbReference>
<organism evidence="3 4">
    <name type="scientific">Cyprinus carpio</name>
    <name type="common">Common carp</name>
    <dbReference type="NCBI Taxonomy" id="7962"/>
    <lineage>
        <taxon>Eukaryota</taxon>
        <taxon>Metazoa</taxon>
        <taxon>Chordata</taxon>
        <taxon>Craniata</taxon>
        <taxon>Vertebrata</taxon>
        <taxon>Euteleostomi</taxon>
        <taxon>Actinopterygii</taxon>
        <taxon>Neopterygii</taxon>
        <taxon>Teleostei</taxon>
        <taxon>Ostariophysi</taxon>
        <taxon>Cypriniformes</taxon>
        <taxon>Cyprinidae</taxon>
        <taxon>Cyprininae</taxon>
        <taxon>Cyprinus</taxon>
    </lineage>
</organism>
<dbReference type="InterPro" id="IPR038847">
    <property type="entry name" value="Granulysin-like"/>
</dbReference>
<dbReference type="Gene3D" id="1.10.225.10">
    <property type="entry name" value="Saposin-like"/>
    <property type="match status" value="1"/>
</dbReference>
<evidence type="ECO:0000256" key="1">
    <source>
        <dbReference type="ARBA" id="ARBA00023157"/>
    </source>
</evidence>
<dbReference type="PANTHER" id="PTHR15541:SF2">
    <property type="entry name" value="GRANULYSIN"/>
    <property type="match status" value="1"/>
</dbReference>
<proteinExistence type="predicted"/>
<evidence type="ECO:0000313" key="3">
    <source>
        <dbReference type="Ensembl" id="ENSCCRP00020114558.1"/>
    </source>
</evidence>
<dbReference type="GO" id="GO:0006629">
    <property type="term" value="P:lipid metabolic process"/>
    <property type="evidence" value="ECO:0007669"/>
    <property type="project" value="InterPro"/>
</dbReference>
<dbReference type="AlphaFoldDB" id="A0A8C2Q919"/>
<feature type="domain" description="Saposin B-type" evidence="2">
    <location>
        <begin position="90"/>
        <end position="168"/>
    </location>
</feature>
<evidence type="ECO:0000259" key="2">
    <source>
        <dbReference type="PROSITE" id="PS50015"/>
    </source>
</evidence>
<name>A0A8C2Q919_CYPCA</name>
<reference evidence="3" key="1">
    <citation type="submission" date="2025-08" db="UniProtKB">
        <authorList>
            <consortium name="Ensembl"/>
        </authorList>
    </citation>
    <scope>IDENTIFICATION</scope>
</reference>
<dbReference type="PANTHER" id="PTHR15541">
    <property type="entry name" value="GRANULYSIN RELATED"/>
    <property type="match status" value="1"/>
</dbReference>
<dbReference type="InterPro" id="IPR008138">
    <property type="entry name" value="SapB_2"/>
</dbReference>
<dbReference type="InterPro" id="IPR007856">
    <property type="entry name" value="SapB_1"/>
</dbReference>
<sequence>MFVLLISPHNSCGFWFKGVLKRSGTKDNQANDSFQSHCDQTLLPNKMLRRIVLITLLISSVCALHLEMRKEESTGNEFEESSGEIETEQLPGKCWACKWVMGKLRKQISNGATPDDIKTKLGMVCDEIGFLKSICRKLVNQYTDTLVEELSTTDDARTICANIGVCKK</sequence>
<dbReference type="Proteomes" id="UP000694701">
    <property type="component" value="Unplaced"/>
</dbReference>